<dbReference type="Pfam" id="PF14420">
    <property type="entry name" value="Clr5"/>
    <property type="match status" value="1"/>
</dbReference>
<sequence length="583" mass="66502">MPPQRPEKRERERVIPLWQWERHKEKFIELYSNQKLPLAECINIMETQHSFTASRRQYLAKIRDWNIDKNIKPGEMRVAVRKVLERWVNEGKDTSITVRGVTLTRDKLKRFLRREESKLPHQEKDEVDLSRDSSTAHDAQDEGEAGLISSLASDKPTNTYSHGRHKGRSENEQSINVASKLRKMTNAKRCGVKRDGQAFTSASKTFQEHWQIATPSMGYDVSTPASNIRGLHTPSLYRSLIAPLIQTVVKTTSEEEMPNIPPPPMDSPVHFPTYSAPLWLTDRMPYPSPARSYQSPARPYPSYYPHLETTIYATPQNLVIQQEARSQLRKTPKEFVLLCKAATLKGRTSSSWREAEAKIQEFLADCFLATGSESSPGSQVFADLAAKDFIMELAKGDDDHVFVSLESWWCCRISTWESWHTVFCCDNCGSDISVTNLERDARGRTKPRPIQTRIPFSNPTIFSIDNNFSKLVSISERRNPIQITVGMESSRSGLYQDIPRIDMPAFNQLESDTLSILPDLSVIPEVVFPTSAPMAERPIHSVQSPASERLDLESLPEFDYEEYMAWIQGNEFQDDIQALSEDC</sequence>
<evidence type="ECO:0000313" key="3">
    <source>
        <dbReference type="EMBL" id="KAK6533738.1"/>
    </source>
</evidence>
<organism evidence="3 4">
    <name type="scientific">Orbilia ellipsospora</name>
    <dbReference type="NCBI Taxonomy" id="2528407"/>
    <lineage>
        <taxon>Eukaryota</taxon>
        <taxon>Fungi</taxon>
        <taxon>Dikarya</taxon>
        <taxon>Ascomycota</taxon>
        <taxon>Pezizomycotina</taxon>
        <taxon>Orbiliomycetes</taxon>
        <taxon>Orbiliales</taxon>
        <taxon>Orbiliaceae</taxon>
        <taxon>Orbilia</taxon>
    </lineage>
</organism>
<feature type="compositionally biased region" description="Polar residues" evidence="1">
    <location>
        <begin position="150"/>
        <end position="161"/>
    </location>
</feature>
<gene>
    <name evidence="3" type="ORF">TWF694_002669</name>
</gene>
<protein>
    <recommendedName>
        <fullName evidence="2">Clr5 domain-containing protein</fullName>
    </recommendedName>
</protein>
<dbReference type="AlphaFoldDB" id="A0AAV9X2M3"/>
<evidence type="ECO:0000313" key="4">
    <source>
        <dbReference type="Proteomes" id="UP001365542"/>
    </source>
</evidence>
<dbReference type="Proteomes" id="UP001365542">
    <property type="component" value="Unassembled WGS sequence"/>
</dbReference>
<reference evidence="3 4" key="1">
    <citation type="submission" date="2019-10" db="EMBL/GenBank/DDBJ databases">
        <authorList>
            <person name="Palmer J.M."/>
        </authorList>
    </citation>
    <scope>NUCLEOTIDE SEQUENCE [LARGE SCALE GENOMIC DNA]</scope>
    <source>
        <strain evidence="3 4">TWF694</strain>
    </source>
</reference>
<keyword evidence="4" id="KW-1185">Reference proteome</keyword>
<dbReference type="PANTHER" id="PTHR38788">
    <property type="entry name" value="CLR5 DOMAIN-CONTAINING PROTEIN"/>
    <property type="match status" value="1"/>
</dbReference>
<evidence type="ECO:0000259" key="2">
    <source>
        <dbReference type="Pfam" id="PF14420"/>
    </source>
</evidence>
<dbReference type="InterPro" id="IPR025676">
    <property type="entry name" value="Clr5_dom"/>
</dbReference>
<evidence type="ECO:0000256" key="1">
    <source>
        <dbReference type="SAM" id="MobiDB-lite"/>
    </source>
</evidence>
<dbReference type="PANTHER" id="PTHR38788:SF3">
    <property type="entry name" value="CLR5 DOMAIN-CONTAINING PROTEIN"/>
    <property type="match status" value="1"/>
</dbReference>
<feature type="compositionally biased region" description="Basic and acidic residues" evidence="1">
    <location>
        <begin position="114"/>
        <end position="140"/>
    </location>
</feature>
<proteinExistence type="predicted"/>
<name>A0AAV9X2M3_9PEZI</name>
<feature type="region of interest" description="Disordered" evidence="1">
    <location>
        <begin position="114"/>
        <end position="176"/>
    </location>
</feature>
<accession>A0AAV9X2M3</accession>
<feature type="domain" description="Clr5" evidence="2">
    <location>
        <begin position="19"/>
        <end position="69"/>
    </location>
</feature>
<dbReference type="EMBL" id="JAVHJO010000011">
    <property type="protein sequence ID" value="KAK6533738.1"/>
    <property type="molecule type" value="Genomic_DNA"/>
</dbReference>
<comment type="caution">
    <text evidence="3">The sequence shown here is derived from an EMBL/GenBank/DDBJ whole genome shotgun (WGS) entry which is preliminary data.</text>
</comment>